<evidence type="ECO:0000313" key="12">
    <source>
        <dbReference type="Proteomes" id="UP000030655"/>
    </source>
</evidence>
<dbReference type="GO" id="GO:0005789">
    <property type="term" value="C:endoplasmic reticulum membrane"/>
    <property type="evidence" value="ECO:0007669"/>
    <property type="project" value="UniProtKB-SubCell"/>
</dbReference>
<dbReference type="EMBL" id="KK365137">
    <property type="protein sequence ID" value="KCZ81741.1"/>
    <property type="molecule type" value="Genomic_DNA"/>
</dbReference>
<organism evidence="11 12">
    <name type="scientific">Anncaliia algerae PRA339</name>
    <dbReference type="NCBI Taxonomy" id="1288291"/>
    <lineage>
        <taxon>Eukaryota</taxon>
        <taxon>Fungi</taxon>
        <taxon>Fungi incertae sedis</taxon>
        <taxon>Microsporidia</taxon>
        <taxon>Tubulinosematoidea</taxon>
        <taxon>Tubulinosematidae</taxon>
        <taxon>Anncaliia</taxon>
    </lineage>
</organism>
<dbReference type="HAMAP" id="MF_00422">
    <property type="entry name" value="SecE"/>
    <property type="match status" value="1"/>
</dbReference>
<dbReference type="InterPro" id="IPR001901">
    <property type="entry name" value="Translocase_SecE/Sec61-g"/>
</dbReference>
<evidence type="ECO:0000256" key="2">
    <source>
        <dbReference type="ARBA" id="ARBA00008274"/>
    </source>
</evidence>
<dbReference type="Pfam" id="PF00584">
    <property type="entry name" value="SecE"/>
    <property type="match status" value="1"/>
</dbReference>
<evidence type="ECO:0000256" key="4">
    <source>
        <dbReference type="ARBA" id="ARBA00022692"/>
    </source>
</evidence>
<gene>
    <name evidence="11" type="ORF">H312_00781</name>
</gene>
<keyword evidence="3" id="KW-0813">Transport</keyword>
<dbReference type="GO" id="GO:0006605">
    <property type="term" value="P:protein targeting"/>
    <property type="evidence" value="ECO:0007669"/>
    <property type="project" value="InterPro"/>
</dbReference>
<dbReference type="NCBIfam" id="TIGR00327">
    <property type="entry name" value="secE_euk_arch"/>
    <property type="match status" value="1"/>
</dbReference>
<evidence type="ECO:0000256" key="9">
    <source>
        <dbReference type="ARBA" id="ARBA00023136"/>
    </source>
</evidence>
<evidence type="ECO:0000256" key="10">
    <source>
        <dbReference type="SAM" id="Phobius"/>
    </source>
</evidence>
<proteinExistence type="inferred from homology"/>
<dbReference type="STRING" id="1288291.A0A059F452"/>
<keyword evidence="5" id="KW-0256">Endoplasmic reticulum</keyword>
<dbReference type="GO" id="GO:0006886">
    <property type="term" value="P:intracellular protein transport"/>
    <property type="evidence" value="ECO:0007669"/>
    <property type="project" value="InterPro"/>
</dbReference>
<dbReference type="OrthoDB" id="2401875at2759"/>
<keyword evidence="12" id="KW-1185">Reference proteome</keyword>
<accession>A0A059F452</accession>
<evidence type="ECO:0000313" key="11">
    <source>
        <dbReference type="EMBL" id="KCZ81741.1"/>
    </source>
</evidence>
<evidence type="ECO:0000256" key="7">
    <source>
        <dbReference type="ARBA" id="ARBA00022989"/>
    </source>
</evidence>
<keyword evidence="9 10" id="KW-0472">Membrane</keyword>
<dbReference type="InterPro" id="IPR008158">
    <property type="entry name" value="Translocase_Sec61-g"/>
</dbReference>
<reference evidence="11 12" key="2">
    <citation type="submission" date="2014-03" db="EMBL/GenBank/DDBJ databases">
        <title>The Genome Sequence of Anncaliia algerae insect isolate PRA339.</title>
        <authorList>
            <consortium name="The Broad Institute Genome Sequencing Platform"/>
            <consortium name="The Broad Institute Genome Sequencing Center for Infectious Disease"/>
            <person name="Cuomo C."/>
            <person name="Becnel J."/>
            <person name="Sanscrainte N."/>
            <person name="Walker B."/>
            <person name="Young S.K."/>
            <person name="Zeng Q."/>
            <person name="Gargeya S."/>
            <person name="Fitzgerald M."/>
            <person name="Haas B."/>
            <person name="Abouelleil A."/>
            <person name="Alvarado L."/>
            <person name="Arachchi H.M."/>
            <person name="Berlin A.M."/>
            <person name="Chapman S.B."/>
            <person name="Dewar J."/>
            <person name="Goldberg J."/>
            <person name="Griggs A."/>
            <person name="Gujja S."/>
            <person name="Hansen M."/>
            <person name="Howarth C."/>
            <person name="Imamovic A."/>
            <person name="Larimer J."/>
            <person name="McCowan C."/>
            <person name="Murphy C."/>
            <person name="Neiman D."/>
            <person name="Pearson M."/>
            <person name="Priest M."/>
            <person name="Roberts A."/>
            <person name="Saif S."/>
            <person name="Shea T."/>
            <person name="Sisk P."/>
            <person name="Sykes S."/>
            <person name="Wortman J."/>
            <person name="Nusbaum C."/>
            <person name="Birren B."/>
        </authorList>
    </citation>
    <scope>NUCLEOTIDE SEQUENCE [LARGE SCALE GENOMIC DNA]</scope>
    <source>
        <strain evidence="11 12">PRA339</strain>
    </source>
</reference>
<dbReference type="HOGENOM" id="CLU_167752_2_1_1"/>
<dbReference type="SUPFAM" id="SSF103456">
    <property type="entry name" value="Preprotein translocase SecE subunit"/>
    <property type="match status" value="1"/>
</dbReference>
<comment type="subcellular location">
    <subcellularLocation>
        <location evidence="1">Endoplasmic reticulum membrane</location>
        <topology evidence="1">Single-pass membrane protein</topology>
    </subcellularLocation>
</comment>
<keyword evidence="8" id="KW-0811">Translocation</keyword>
<keyword evidence="7 10" id="KW-1133">Transmembrane helix</keyword>
<dbReference type="GO" id="GO:0008320">
    <property type="term" value="F:protein transmembrane transporter activity"/>
    <property type="evidence" value="ECO:0007669"/>
    <property type="project" value="InterPro"/>
</dbReference>
<evidence type="ECO:0000256" key="6">
    <source>
        <dbReference type="ARBA" id="ARBA00022927"/>
    </source>
</evidence>
<protein>
    <submittedName>
        <fullName evidence="11">Protein translocase SEC61 complex gamma subunit, archaeal and eukaryotic</fullName>
    </submittedName>
</protein>
<dbReference type="AlphaFoldDB" id="A0A059F452"/>
<evidence type="ECO:0000256" key="8">
    <source>
        <dbReference type="ARBA" id="ARBA00023010"/>
    </source>
</evidence>
<sequence length="74" mass="8666">MKSENKSERNILYDIFYYWIAGVQFLRKCTKPSKQEYKQLLRAYIGGILFLGSLAYVIKLIHIPINNIIVGNKE</sequence>
<dbReference type="Proteomes" id="UP000030655">
    <property type="component" value="Unassembled WGS sequence"/>
</dbReference>
<dbReference type="PANTHER" id="PTHR12309">
    <property type="entry name" value="SEC61 GAMMA SUBUNIT"/>
    <property type="match status" value="1"/>
</dbReference>
<dbReference type="InterPro" id="IPR023391">
    <property type="entry name" value="Prot_translocase_SecE_dom_sf"/>
</dbReference>
<evidence type="ECO:0000256" key="5">
    <source>
        <dbReference type="ARBA" id="ARBA00022824"/>
    </source>
</evidence>
<dbReference type="Gene3D" id="1.20.5.820">
    <property type="entry name" value="Preprotein translocase SecE subunit"/>
    <property type="match status" value="1"/>
</dbReference>
<feature type="transmembrane region" description="Helical" evidence="10">
    <location>
        <begin position="40"/>
        <end position="58"/>
    </location>
</feature>
<evidence type="ECO:0000256" key="1">
    <source>
        <dbReference type="ARBA" id="ARBA00004389"/>
    </source>
</evidence>
<dbReference type="VEuPathDB" id="MicrosporidiaDB:H312_00781"/>
<keyword evidence="4 10" id="KW-0812">Transmembrane</keyword>
<name>A0A059F452_9MICR</name>
<reference evidence="12" key="1">
    <citation type="submission" date="2013-02" db="EMBL/GenBank/DDBJ databases">
        <authorList>
            <consortium name="The Broad Institute Genome Sequencing Platform"/>
            <person name="Cuomo C."/>
            <person name="Becnel J."/>
            <person name="Sanscrainte N."/>
            <person name="Walker B."/>
            <person name="Young S.K."/>
            <person name="Zeng Q."/>
            <person name="Gargeya S."/>
            <person name="Fitzgerald M."/>
            <person name="Haas B."/>
            <person name="Abouelleil A."/>
            <person name="Alvarado L."/>
            <person name="Arachchi H.M."/>
            <person name="Berlin A.M."/>
            <person name="Chapman S.B."/>
            <person name="Dewar J."/>
            <person name="Goldberg J."/>
            <person name="Griggs A."/>
            <person name="Gujja S."/>
            <person name="Hansen M."/>
            <person name="Howarth C."/>
            <person name="Imamovic A."/>
            <person name="Larimer J."/>
            <person name="McCowan C."/>
            <person name="Murphy C."/>
            <person name="Neiman D."/>
            <person name="Pearson M."/>
            <person name="Priest M."/>
            <person name="Roberts A."/>
            <person name="Saif S."/>
            <person name="Shea T."/>
            <person name="Sisk P."/>
            <person name="Sykes S."/>
            <person name="Wortman J."/>
            <person name="Nusbaum C."/>
            <person name="Birren B."/>
        </authorList>
    </citation>
    <scope>NUCLEOTIDE SEQUENCE [LARGE SCALE GENOMIC DNA]</scope>
    <source>
        <strain evidence="12">PRA339</strain>
    </source>
</reference>
<comment type="similarity">
    <text evidence="2">Belongs to the SecE/SEC61-gamma family.</text>
</comment>
<keyword evidence="6" id="KW-0653">Protein transport</keyword>
<evidence type="ECO:0000256" key="3">
    <source>
        <dbReference type="ARBA" id="ARBA00022448"/>
    </source>
</evidence>